<keyword evidence="1" id="KW-0812">Transmembrane</keyword>
<dbReference type="Pfam" id="PF13519">
    <property type="entry name" value="VWA_2"/>
    <property type="match status" value="1"/>
</dbReference>
<dbReference type="SUPFAM" id="SSF53300">
    <property type="entry name" value="vWA-like"/>
    <property type="match status" value="1"/>
</dbReference>
<name>A0A502L6C7_9GAMM</name>
<dbReference type="PANTHER" id="PTHR22550:SF14">
    <property type="entry name" value="VWFA DOMAIN-CONTAINING PROTEIN"/>
    <property type="match status" value="1"/>
</dbReference>
<feature type="domain" description="VWFA" evidence="2">
    <location>
        <begin position="98"/>
        <end position="204"/>
    </location>
</feature>
<dbReference type="AlphaFoldDB" id="A0A502L6C7"/>
<proteinExistence type="predicted"/>
<gene>
    <name evidence="3" type="ORF">EPA86_08030</name>
</gene>
<sequence>MDFTYLQHFHFLRPYWFLAFVAFIIILKLFAQRDDTLAMWRNVMSTSILKSLTVEGNNKNLLSPQKLSLVLSIPLCIVLMGPTWQQQPSPFSENNAPLIIALDVSETMEQSDVQPNRLLRAKQKVLQLLELRGDTKTALIAYAGSAHIVMPITNDREMIRHFLDVLTPNLMPKEGKVPEAALPLAKGLFASSQVPGTLLIIGDGATSNTSKQFEQFFNQQPHQLIVWAIGKPEEELNNDSDNVIAMQLPQLQALADSGGGRLVTMSHDQQDIDQVNRYIEHNLVIVEDESRPWHDSGYPLVFVMAFIFLFWFRKGWTLQW</sequence>
<organism evidence="3 4">
    <name type="scientific">Litorilituus lipolyticus</name>
    <dbReference type="NCBI Taxonomy" id="2491017"/>
    <lineage>
        <taxon>Bacteria</taxon>
        <taxon>Pseudomonadati</taxon>
        <taxon>Pseudomonadota</taxon>
        <taxon>Gammaproteobacteria</taxon>
        <taxon>Alteromonadales</taxon>
        <taxon>Colwelliaceae</taxon>
        <taxon>Litorilituus</taxon>
    </lineage>
</organism>
<reference evidence="3 4" key="1">
    <citation type="submission" date="2019-01" db="EMBL/GenBank/DDBJ databases">
        <title>Litorilituus lipolytica sp. nov., isolated from intertidal sand of the Yellow Sea in China.</title>
        <authorList>
            <person name="Liu A."/>
        </authorList>
    </citation>
    <scope>NUCLEOTIDE SEQUENCE [LARGE SCALE GENOMIC DNA]</scope>
    <source>
        <strain evidence="3 4">RZ04</strain>
    </source>
</reference>
<dbReference type="PANTHER" id="PTHR22550">
    <property type="entry name" value="SPORE GERMINATION PROTEIN"/>
    <property type="match status" value="1"/>
</dbReference>
<accession>A0A502L6C7</accession>
<dbReference type="InterPro" id="IPR036465">
    <property type="entry name" value="vWFA_dom_sf"/>
</dbReference>
<keyword evidence="1" id="KW-1133">Transmembrane helix</keyword>
<evidence type="ECO:0000259" key="2">
    <source>
        <dbReference type="Pfam" id="PF13519"/>
    </source>
</evidence>
<dbReference type="InterPro" id="IPR050768">
    <property type="entry name" value="UPF0353/GerABKA_families"/>
</dbReference>
<dbReference type="Proteomes" id="UP000315303">
    <property type="component" value="Unassembled WGS sequence"/>
</dbReference>
<feature type="transmembrane region" description="Helical" evidence="1">
    <location>
        <begin position="296"/>
        <end position="312"/>
    </location>
</feature>
<comment type="caution">
    <text evidence="3">The sequence shown here is derived from an EMBL/GenBank/DDBJ whole genome shotgun (WGS) entry which is preliminary data.</text>
</comment>
<evidence type="ECO:0000313" key="4">
    <source>
        <dbReference type="Proteomes" id="UP000315303"/>
    </source>
</evidence>
<keyword evidence="4" id="KW-1185">Reference proteome</keyword>
<feature type="transmembrane region" description="Helical" evidence="1">
    <location>
        <begin position="12"/>
        <end position="31"/>
    </location>
</feature>
<dbReference type="InterPro" id="IPR002035">
    <property type="entry name" value="VWF_A"/>
</dbReference>
<dbReference type="EMBL" id="SAWY01000018">
    <property type="protein sequence ID" value="TPH15907.1"/>
    <property type="molecule type" value="Genomic_DNA"/>
</dbReference>
<keyword evidence="1" id="KW-0472">Membrane</keyword>
<dbReference type="Gene3D" id="3.40.50.410">
    <property type="entry name" value="von Willebrand factor, type A domain"/>
    <property type="match status" value="1"/>
</dbReference>
<evidence type="ECO:0000256" key="1">
    <source>
        <dbReference type="SAM" id="Phobius"/>
    </source>
</evidence>
<protein>
    <submittedName>
        <fullName evidence="3">VWA domain-containing protein</fullName>
    </submittedName>
</protein>
<evidence type="ECO:0000313" key="3">
    <source>
        <dbReference type="EMBL" id="TPH15907.1"/>
    </source>
</evidence>
<dbReference type="OrthoDB" id="9807628at2"/>